<dbReference type="Proteomes" id="UP000030663">
    <property type="component" value="Unassembled WGS sequence"/>
</dbReference>
<organism evidence="2 3">
    <name type="scientific">Fusarium oxysporum f. sp. raphani 54005</name>
    <dbReference type="NCBI Taxonomy" id="1089458"/>
    <lineage>
        <taxon>Eukaryota</taxon>
        <taxon>Fungi</taxon>
        <taxon>Dikarya</taxon>
        <taxon>Ascomycota</taxon>
        <taxon>Pezizomycotina</taxon>
        <taxon>Sordariomycetes</taxon>
        <taxon>Hypocreomycetidae</taxon>
        <taxon>Hypocreales</taxon>
        <taxon>Nectriaceae</taxon>
        <taxon>Fusarium</taxon>
        <taxon>Fusarium oxysporum species complex</taxon>
    </lineage>
</organism>
<proteinExistence type="predicted"/>
<keyword evidence="3" id="KW-1185">Reference proteome</keyword>
<evidence type="ECO:0000313" key="2">
    <source>
        <dbReference type="EMBL" id="EXK77494.1"/>
    </source>
</evidence>
<keyword evidence="1" id="KW-1133">Transmembrane helix</keyword>
<sequence length="155" mass="17326">MLDTELIAIFGFFDLDAAFSAAFVFVLVESIYSHTQKIDATSGIQRASSIMQFLAAKGNMAAARRRTDIERMCHHLGIDVSRIPEDQAVRQERHEHIADEHGGEGGYDHHDSGPRQTMSSIIQDEANITPEDSCHFDWAKAAATFFDQREGNLMN</sequence>
<dbReference type="AlphaFoldDB" id="X0BG78"/>
<evidence type="ECO:0000313" key="3">
    <source>
        <dbReference type="Proteomes" id="UP000030663"/>
    </source>
</evidence>
<reference evidence="2 3" key="1">
    <citation type="submission" date="2011-11" db="EMBL/GenBank/DDBJ databases">
        <title>The Genome Sequence of Fusarium oxysporum PHW815.</title>
        <authorList>
            <consortium name="The Broad Institute Genome Sequencing Platform"/>
            <person name="Ma L.-J."/>
            <person name="Gale L.R."/>
            <person name="Schwartz D.C."/>
            <person name="Zhou S."/>
            <person name="Corby-Kistler H."/>
            <person name="Young S.K."/>
            <person name="Zeng Q."/>
            <person name="Gargeya S."/>
            <person name="Fitzgerald M."/>
            <person name="Haas B."/>
            <person name="Abouelleil A."/>
            <person name="Alvarado L."/>
            <person name="Arachchi H.M."/>
            <person name="Berlin A."/>
            <person name="Brown A."/>
            <person name="Chapman S.B."/>
            <person name="Chen Z."/>
            <person name="Dunbar C."/>
            <person name="Freedman E."/>
            <person name="Gearin G."/>
            <person name="Goldberg J."/>
            <person name="Griggs A."/>
            <person name="Gujja S."/>
            <person name="Heiman D."/>
            <person name="Howarth C."/>
            <person name="Larson L."/>
            <person name="Lui A."/>
            <person name="MacDonald P.J.P."/>
            <person name="Montmayeur A."/>
            <person name="Murphy C."/>
            <person name="Neiman D."/>
            <person name="Pearson M."/>
            <person name="Priest M."/>
            <person name="Roberts A."/>
            <person name="Saif S."/>
            <person name="Shea T."/>
            <person name="Shenoy N."/>
            <person name="Sisk P."/>
            <person name="Stolte C."/>
            <person name="Sykes S."/>
            <person name="Wortman J."/>
            <person name="Nusbaum C."/>
            <person name="Birren B."/>
        </authorList>
    </citation>
    <scope>NUCLEOTIDE SEQUENCE [LARGE SCALE GENOMIC DNA]</scope>
    <source>
        <strain evidence="2 3">54005</strain>
    </source>
</reference>
<gene>
    <name evidence="2" type="ORF">FOQG_17807</name>
</gene>
<evidence type="ECO:0000256" key="1">
    <source>
        <dbReference type="SAM" id="Phobius"/>
    </source>
</evidence>
<evidence type="ECO:0008006" key="4">
    <source>
        <dbReference type="Google" id="ProtNLM"/>
    </source>
</evidence>
<keyword evidence="1" id="KW-0812">Transmembrane</keyword>
<feature type="transmembrane region" description="Helical" evidence="1">
    <location>
        <begin position="6"/>
        <end position="28"/>
    </location>
</feature>
<dbReference type="HOGENOM" id="CLU_1695555_0_0_1"/>
<protein>
    <recommendedName>
        <fullName evidence="4">Transcription factor domain-containing protein</fullName>
    </recommendedName>
</protein>
<dbReference type="EMBL" id="KI979386">
    <property type="protein sequence ID" value="EXK77494.1"/>
    <property type="molecule type" value="Genomic_DNA"/>
</dbReference>
<keyword evidence="1" id="KW-0472">Membrane</keyword>
<accession>X0BG78</accession>
<name>X0BG78_FUSOX</name>